<name>A0A316Z761_9BASI</name>
<evidence type="ECO:0000256" key="1">
    <source>
        <dbReference type="SAM" id="MobiDB-lite"/>
    </source>
</evidence>
<gene>
    <name evidence="2" type="ORF">FA09DRAFT_41101</name>
</gene>
<dbReference type="AlphaFoldDB" id="A0A316Z761"/>
<proteinExistence type="predicted"/>
<reference evidence="2 3" key="1">
    <citation type="journal article" date="2018" name="Mol. Biol. Evol.">
        <title>Broad Genomic Sampling Reveals a Smut Pathogenic Ancestry of the Fungal Clade Ustilaginomycotina.</title>
        <authorList>
            <person name="Kijpornyongpan T."/>
            <person name="Mondo S.J."/>
            <person name="Barry K."/>
            <person name="Sandor L."/>
            <person name="Lee J."/>
            <person name="Lipzen A."/>
            <person name="Pangilinan J."/>
            <person name="LaButti K."/>
            <person name="Hainaut M."/>
            <person name="Henrissat B."/>
            <person name="Grigoriev I.V."/>
            <person name="Spatafora J.W."/>
            <person name="Aime M.C."/>
        </authorList>
    </citation>
    <scope>NUCLEOTIDE SEQUENCE [LARGE SCALE GENOMIC DNA]</scope>
    <source>
        <strain evidence="2 3">MCA 4186</strain>
    </source>
</reference>
<keyword evidence="3" id="KW-1185">Reference proteome</keyword>
<accession>A0A316Z761</accession>
<sequence length="302" mass="32247">MRGIEARACERLVSALRARGMLTGLAAGEAQDLVTPVQRLLHAVANGELVWLLRGRGCVFARLETKKGPDDHRQVAAPPLVSRLVARAAGIDREHSSWRAVRQSVAARRGRGLRGDDCLPLLERKAPKHLGSDARRGSQNVAKDTLEHLDLLLQPLPHALRRAALLLRALVGALTVGALADQADWVRAVTLVLLAVEAQGGECQSSGLSRQRMANVAASPQSPELGSRRRAAGTSAQLRGSPAASPVPARLRCATHKKHWSHALLTRLRFFCPSASAAADGPAMAGVPQAAACDEWLRARSS</sequence>
<dbReference type="GeneID" id="37273189"/>
<feature type="region of interest" description="Disordered" evidence="1">
    <location>
        <begin position="217"/>
        <end position="247"/>
    </location>
</feature>
<dbReference type="EMBL" id="KZ819294">
    <property type="protein sequence ID" value="PWN97617.1"/>
    <property type="molecule type" value="Genomic_DNA"/>
</dbReference>
<evidence type="ECO:0000313" key="2">
    <source>
        <dbReference type="EMBL" id="PWN97617.1"/>
    </source>
</evidence>
<protein>
    <submittedName>
        <fullName evidence="2">Uncharacterized protein</fullName>
    </submittedName>
</protein>
<dbReference type="Proteomes" id="UP000245946">
    <property type="component" value="Unassembled WGS sequence"/>
</dbReference>
<organism evidence="2 3">
    <name type="scientific">Tilletiopsis washingtonensis</name>
    <dbReference type="NCBI Taxonomy" id="58919"/>
    <lineage>
        <taxon>Eukaryota</taxon>
        <taxon>Fungi</taxon>
        <taxon>Dikarya</taxon>
        <taxon>Basidiomycota</taxon>
        <taxon>Ustilaginomycotina</taxon>
        <taxon>Exobasidiomycetes</taxon>
        <taxon>Entylomatales</taxon>
        <taxon>Entylomatales incertae sedis</taxon>
        <taxon>Tilletiopsis</taxon>
    </lineage>
</organism>
<dbReference type="RefSeq" id="XP_025597896.1">
    <property type="nucleotide sequence ID" value="XM_025745645.1"/>
</dbReference>
<evidence type="ECO:0000313" key="3">
    <source>
        <dbReference type="Proteomes" id="UP000245946"/>
    </source>
</evidence>